<dbReference type="SUPFAM" id="SSF82185">
    <property type="entry name" value="Histone H3 K4-specific methyltransferase SET7/9 N-terminal domain"/>
    <property type="match status" value="1"/>
</dbReference>
<dbReference type="PANTHER" id="PTHR43215">
    <property type="entry name" value="RADIAL SPOKE HEAD 1 HOMOLOG"/>
    <property type="match status" value="1"/>
</dbReference>
<keyword evidence="1" id="KW-0677">Repeat</keyword>
<protein>
    <recommendedName>
        <fullName evidence="4">MORN repeat protein</fullName>
    </recommendedName>
</protein>
<proteinExistence type="predicted"/>
<dbReference type="Proteomes" id="UP001596107">
    <property type="component" value="Unassembled WGS sequence"/>
</dbReference>
<comment type="caution">
    <text evidence="2">The sequence shown here is derived from an EMBL/GenBank/DDBJ whole genome shotgun (WGS) entry which is preliminary data.</text>
</comment>
<evidence type="ECO:0000256" key="1">
    <source>
        <dbReference type="ARBA" id="ARBA00022737"/>
    </source>
</evidence>
<keyword evidence="3" id="KW-1185">Reference proteome</keyword>
<dbReference type="Gene3D" id="2.20.110.10">
    <property type="entry name" value="Histone H3 K4-specific methyltransferase SET7/9 N-terminal domain"/>
    <property type="match status" value="2"/>
</dbReference>
<sequence length="396" mass="44529">MAFHETAFRVLKSSALPGLFLGLFLICIQQPAYAQSNNGAAQKDTFQQMLEIEERLRLAGHKPSFSNVQKVLRGELKLPSKAELLSGKSPVTKGYAKVKDYAYKNGDRYTGEVLDGRRHGQGTYYWKDGGHYTGSWVQGQREGKGRLITKSGGVYVGEFRDSKIQGAGTYETKNGDIYSGTFHGSLAEGEGTFTAKGSRPEKAQWSDGRVILASKQAEERNFGRLTPEARARAEAKVEERTYRTREKYGKEDGSRKSLYLVAWGSEDSIDPGELYPDRAQSNVATRRRVDQYLLFRLRGRASRRCHLIGSGVTVDEYRIKKASFDRFYARLKNVEDRNSSIGGDTLFLGELAAKKKARRVAERLVRSGDWKGWSVMSMKNKRDLPVRCSSGNMERQ</sequence>
<organism evidence="2 3">
    <name type="scientific">Nitratireductor kimnyeongensis</name>
    <dbReference type="NCBI Taxonomy" id="430679"/>
    <lineage>
        <taxon>Bacteria</taxon>
        <taxon>Pseudomonadati</taxon>
        <taxon>Pseudomonadota</taxon>
        <taxon>Alphaproteobacteria</taxon>
        <taxon>Hyphomicrobiales</taxon>
        <taxon>Phyllobacteriaceae</taxon>
        <taxon>Nitratireductor</taxon>
    </lineage>
</organism>
<accession>A0ABW0T5L2</accession>
<dbReference type="EMBL" id="JBHSNB010000001">
    <property type="protein sequence ID" value="MFC5584681.1"/>
    <property type="molecule type" value="Genomic_DNA"/>
</dbReference>
<dbReference type="PANTHER" id="PTHR43215:SF14">
    <property type="entry name" value="RADIAL SPOKE HEAD 1 HOMOLOG"/>
    <property type="match status" value="1"/>
</dbReference>
<dbReference type="InterPro" id="IPR003409">
    <property type="entry name" value="MORN"/>
</dbReference>
<reference evidence="3" key="1">
    <citation type="journal article" date="2019" name="Int. J. Syst. Evol. Microbiol.">
        <title>The Global Catalogue of Microorganisms (GCM) 10K type strain sequencing project: providing services to taxonomists for standard genome sequencing and annotation.</title>
        <authorList>
            <consortium name="The Broad Institute Genomics Platform"/>
            <consortium name="The Broad Institute Genome Sequencing Center for Infectious Disease"/>
            <person name="Wu L."/>
            <person name="Ma J."/>
        </authorList>
    </citation>
    <scope>NUCLEOTIDE SEQUENCE [LARGE SCALE GENOMIC DNA]</scope>
    <source>
        <strain evidence="3">JCM 3366</strain>
    </source>
</reference>
<evidence type="ECO:0000313" key="2">
    <source>
        <dbReference type="EMBL" id="MFC5584681.1"/>
    </source>
</evidence>
<evidence type="ECO:0000313" key="3">
    <source>
        <dbReference type="Proteomes" id="UP001596107"/>
    </source>
</evidence>
<dbReference type="SMART" id="SM00698">
    <property type="entry name" value="MORN"/>
    <property type="match status" value="4"/>
</dbReference>
<dbReference type="Pfam" id="PF02493">
    <property type="entry name" value="MORN"/>
    <property type="match status" value="4"/>
</dbReference>
<name>A0ABW0T5L2_9HYPH</name>
<gene>
    <name evidence="2" type="ORF">ACFPOD_06140</name>
</gene>
<evidence type="ECO:0008006" key="4">
    <source>
        <dbReference type="Google" id="ProtNLM"/>
    </source>
</evidence>